<evidence type="ECO:0000313" key="7">
    <source>
        <dbReference type="EMBL" id="MDR6213486.1"/>
    </source>
</evidence>
<evidence type="ECO:0000256" key="1">
    <source>
        <dbReference type="ARBA" id="ARBA00010641"/>
    </source>
</evidence>
<dbReference type="InterPro" id="IPR013324">
    <property type="entry name" value="RNA_pol_sigma_r3/r4-like"/>
</dbReference>
<dbReference type="Pfam" id="PF08281">
    <property type="entry name" value="Sigma70_r4_2"/>
    <property type="match status" value="1"/>
</dbReference>
<evidence type="ECO:0000259" key="5">
    <source>
        <dbReference type="Pfam" id="PF04542"/>
    </source>
</evidence>
<dbReference type="InterPro" id="IPR014284">
    <property type="entry name" value="RNA_pol_sigma-70_dom"/>
</dbReference>
<gene>
    <name evidence="7" type="ORF">QE399_001175</name>
</gene>
<sequence length="173" mass="19468">MLERFYRELLNFLHRQVNDRDTAADLAQESYARVLAVQHAGRPVLDVRALLYSTARNLVTDQYRRAEVRRHESLDAIDEPDQLLAPRHLQPDEALGSRQAIAAYAHAIDNLPPRCREAFVLHLIDGLPQAEVAQRMGISVSMVEKHVVRGMLACRQCEHDLGAGQGGDARREG</sequence>
<evidence type="ECO:0000256" key="2">
    <source>
        <dbReference type="ARBA" id="ARBA00023015"/>
    </source>
</evidence>
<name>A0ABU1I934_9BURK</name>
<dbReference type="NCBIfam" id="TIGR02937">
    <property type="entry name" value="sigma70-ECF"/>
    <property type="match status" value="1"/>
</dbReference>
<dbReference type="CDD" id="cd06171">
    <property type="entry name" value="Sigma70_r4"/>
    <property type="match status" value="1"/>
</dbReference>
<reference evidence="7 8" key="1">
    <citation type="submission" date="2023-08" db="EMBL/GenBank/DDBJ databases">
        <title>Functional and genomic diversity of the sorghum phyllosphere microbiome.</title>
        <authorList>
            <person name="Shade A."/>
        </authorList>
    </citation>
    <scope>NUCLEOTIDE SEQUENCE [LARGE SCALE GENOMIC DNA]</scope>
    <source>
        <strain evidence="7 8">SORGH_AS_0335</strain>
    </source>
</reference>
<keyword evidence="4" id="KW-0804">Transcription</keyword>
<dbReference type="Proteomes" id="UP001267710">
    <property type="component" value="Unassembled WGS sequence"/>
</dbReference>
<keyword evidence="3" id="KW-0731">Sigma factor</keyword>
<dbReference type="PANTHER" id="PTHR43133:SF63">
    <property type="entry name" value="RNA POLYMERASE SIGMA FACTOR FECI-RELATED"/>
    <property type="match status" value="1"/>
</dbReference>
<dbReference type="RefSeq" id="WP_309827015.1">
    <property type="nucleotide sequence ID" value="NZ_JAVIZX010000001.1"/>
</dbReference>
<dbReference type="SUPFAM" id="SSF88946">
    <property type="entry name" value="Sigma2 domain of RNA polymerase sigma factors"/>
    <property type="match status" value="1"/>
</dbReference>
<feature type="domain" description="RNA polymerase sigma-70 region 2" evidence="5">
    <location>
        <begin position="2"/>
        <end position="66"/>
    </location>
</feature>
<comment type="similarity">
    <text evidence="1">Belongs to the sigma-70 factor family. ECF subfamily.</text>
</comment>
<keyword evidence="8" id="KW-1185">Reference proteome</keyword>
<dbReference type="EMBL" id="JAVIZX010000001">
    <property type="protein sequence ID" value="MDR6213486.1"/>
    <property type="molecule type" value="Genomic_DNA"/>
</dbReference>
<keyword evidence="2" id="KW-0805">Transcription regulation</keyword>
<dbReference type="InterPro" id="IPR013325">
    <property type="entry name" value="RNA_pol_sigma_r2"/>
</dbReference>
<proteinExistence type="inferred from homology"/>
<dbReference type="InterPro" id="IPR007627">
    <property type="entry name" value="RNA_pol_sigma70_r2"/>
</dbReference>
<dbReference type="Gene3D" id="1.10.1740.10">
    <property type="match status" value="1"/>
</dbReference>
<evidence type="ECO:0000256" key="4">
    <source>
        <dbReference type="ARBA" id="ARBA00023163"/>
    </source>
</evidence>
<evidence type="ECO:0000259" key="6">
    <source>
        <dbReference type="Pfam" id="PF08281"/>
    </source>
</evidence>
<dbReference type="SUPFAM" id="SSF88659">
    <property type="entry name" value="Sigma3 and sigma4 domains of RNA polymerase sigma factors"/>
    <property type="match status" value="1"/>
</dbReference>
<organism evidence="7 8">
    <name type="scientific">Paracidovorax wautersii</name>
    <dbReference type="NCBI Taxonomy" id="1177982"/>
    <lineage>
        <taxon>Bacteria</taxon>
        <taxon>Pseudomonadati</taxon>
        <taxon>Pseudomonadota</taxon>
        <taxon>Betaproteobacteria</taxon>
        <taxon>Burkholderiales</taxon>
        <taxon>Comamonadaceae</taxon>
        <taxon>Paracidovorax</taxon>
    </lineage>
</organism>
<dbReference type="InterPro" id="IPR013249">
    <property type="entry name" value="RNA_pol_sigma70_r4_t2"/>
</dbReference>
<dbReference type="PANTHER" id="PTHR43133">
    <property type="entry name" value="RNA POLYMERASE ECF-TYPE SIGMA FACTO"/>
    <property type="match status" value="1"/>
</dbReference>
<protein>
    <submittedName>
        <fullName evidence="7">RNA polymerase sigma factor (Sigma-70 family)</fullName>
    </submittedName>
</protein>
<dbReference type="Pfam" id="PF04542">
    <property type="entry name" value="Sigma70_r2"/>
    <property type="match status" value="1"/>
</dbReference>
<dbReference type="Gene3D" id="1.10.10.10">
    <property type="entry name" value="Winged helix-like DNA-binding domain superfamily/Winged helix DNA-binding domain"/>
    <property type="match status" value="1"/>
</dbReference>
<evidence type="ECO:0000256" key="3">
    <source>
        <dbReference type="ARBA" id="ARBA00023082"/>
    </source>
</evidence>
<evidence type="ECO:0000313" key="8">
    <source>
        <dbReference type="Proteomes" id="UP001267710"/>
    </source>
</evidence>
<accession>A0ABU1I934</accession>
<comment type="caution">
    <text evidence="7">The sequence shown here is derived from an EMBL/GenBank/DDBJ whole genome shotgun (WGS) entry which is preliminary data.</text>
</comment>
<feature type="domain" description="RNA polymerase sigma factor 70 region 4 type 2" evidence="6">
    <location>
        <begin position="104"/>
        <end position="154"/>
    </location>
</feature>
<dbReference type="InterPro" id="IPR036388">
    <property type="entry name" value="WH-like_DNA-bd_sf"/>
</dbReference>
<dbReference type="InterPro" id="IPR039425">
    <property type="entry name" value="RNA_pol_sigma-70-like"/>
</dbReference>